<evidence type="ECO:0008006" key="3">
    <source>
        <dbReference type="Google" id="ProtNLM"/>
    </source>
</evidence>
<comment type="caution">
    <text evidence="1">The sequence shown here is derived from an EMBL/GenBank/DDBJ whole genome shotgun (WGS) entry which is preliminary data.</text>
</comment>
<dbReference type="Gene3D" id="1.20.120.330">
    <property type="entry name" value="Nucleotidyltransferases domain 2"/>
    <property type="match status" value="1"/>
</dbReference>
<evidence type="ECO:0000313" key="2">
    <source>
        <dbReference type="Proteomes" id="UP000317327"/>
    </source>
</evidence>
<dbReference type="AlphaFoldDB" id="A0ABD7RZE4"/>
<organism evidence="1 2">
    <name type="scientific">Ectopseudomonas mendocina</name>
    <name type="common">Pseudomonas mendocina</name>
    <dbReference type="NCBI Taxonomy" id="300"/>
    <lineage>
        <taxon>Bacteria</taxon>
        <taxon>Pseudomonadati</taxon>
        <taxon>Pseudomonadota</taxon>
        <taxon>Gammaproteobacteria</taxon>
        <taxon>Pseudomonadales</taxon>
        <taxon>Pseudomonadaceae</taxon>
        <taxon>Ectopseudomonas</taxon>
    </lineage>
</organism>
<sequence length="189" mass="21098">MTDIPYQPLFAEPTEDCQREDPFSGPMGFMFGGMFVPTRLELSRQYFDAANLLLDSIKKQRIEDYALTNPALFLFRHALELVLKAILERSPGGAPAGHDLAVLLERLQGFARDRFNQDVPALVASRIEEFAAIDPGSTAFRYGKDRYDGKGSKPTSIAEEVYVGLPHLQAVMDELYTTLAHAAGRMDNR</sequence>
<dbReference type="EMBL" id="SCFV01000003">
    <property type="protein sequence ID" value="TRO19195.1"/>
    <property type="molecule type" value="Genomic_DNA"/>
</dbReference>
<accession>A0ABD7RZE4</accession>
<dbReference type="RefSeq" id="WP_143500785.1">
    <property type="nucleotide sequence ID" value="NZ_SCFV01000003.1"/>
</dbReference>
<evidence type="ECO:0000313" key="1">
    <source>
        <dbReference type="EMBL" id="TRO19195.1"/>
    </source>
</evidence>
<proteinExistence type="predicted"/>
<reference evidence="1 2" key="1">
    <citation type="submission" date="2019-01" db="EMBL/GenBank/DDBJ databases">
        <title>Whole genome shotgun sequencing of Pseudomonas spp. isolated by its ability to degrade furfural.</title>
        <authorList>
            <person name="Donoso R."/>
            <person name="Farkas C."/>
            <person name="Villegas P."/>
            <person name="Gonzales-Toro F."/>
            <person name="Guajardo-Parra M."/>
            <person name="Araya-Nail M."/>
            <person name="Morgante V."/>
            <person name="Perez-Pantoja D."/>
        </authorList>
    </citation>
    <scope>NUCLEOTIDE SEQUENCE [LARGE SCALE GENOMIC DNA]</scope>
    <source>
        <strain evidence="1 2">VN231</strain>
    </source>
</reference>
<protein>
    <recommendedName>
        <fullName evidence="3">HEPN domain-containing protein</fullName>
    </recommendedName>
</protein>
<gene>
    <name evidence="1" type="ORF">EQ836_06595</name>
</gene>
<name>A0ABD7RZE4_ECTME</name>
<dbReference type="Proteomes" id="UP000317327">
    <property type="component" value="Unassembled WGS sequence"/>
</dbReference>